<dbReference type="Proteomes" id="UP001171945">
    <property type="component" value="Unassembled WGS sequence"/>
</dbReference>
<gene>
    <name evidence="1" type="ORF">QUF54_03350</name>
</gene>
<dbReference type="Pfam" id="PF11848">
    <property type="entry name" value="DUF3368"/>
    <property type="match status" value="1"/>
</dbReference>
<name>A0ABT7VRS0_9GAMM</name>
<comment type="caution">
    <text evidence="1">The sequence shown here is derived from an EMBL/GenBank/DDBJ whole genome shotgun (WGS) entry which is preliminary data.</text>
</comment>
<proteinExistence type="predicted"/>
<dbReference type="InterPro" id="IPR021799">
    <property type="entry name" value="PIN-like_prokaryotic"/>
</dbReference>
<protein>
    <submittedName>
        <fullName evidence="1">DUF3368 domain-containing protein</fullName>
    </submittedName>
</protein>
<dbReference type="PANTHER" id="PTHR39550">
    <property type="entry name" value="SLL0658 PROTEIN"/>
    <property type="match status" value="1"/>
</dbReference>
<dbReference type="PANTHER" id="PTHR39550:SF1">
    <property type="entry name" value="SLL0658 PROTEIN"/>
    <property type="match status" value="1"/>
</dbReference>
<dbReference type="EMBL" id="JAUCGM010000129">
    <property type="protein sequence ID" value="MDM8562370.1"/>
    <property type="molecule type" value="Genomic_DNA"/>
</dbReference>
<evidence type="ECO:0000313" key="2">
    <source>
        <dbReference type="Proteomes" id="UP001171945"/>
    </source>
</evidence>
<evidence type="ECO:0000313" key="1">
    <source>
        <dbReference type="EMBL" id="MDM8562370.1"/>
    </source>
</evidence>
<reference evidence="1" key="1">
    <citation type="submission" date="2023-06" db="EMBL/GenBank/DDBJ databases">
        <title>Uncultivated large filamentous bacteria from sulfidic sediments reveal new species and different genomic features in energy metabolism and defense.</title>
        <authorList>
            <person name="Fonseca A."/>
        </authorList>
    </citation>
    <scope>NUCLEOTIDE SEQUENCE</scope>
    <source>
        <strain evidence="1">HSG4</strain>
    </source>
</reference>
<keyword evidence="2" id="KW-1185">Reference proteome</keyword>
<sequence>MNVVSNTSPIIFLSKIEALDLLPQCFDKIFIPQAVAKELRDLLLPDYIECTEISIAGANFVLGALDSTCNLHAGELEAMVLAQEIQANYVIMDDRLARRKAQSKGLKTIGTIGVLLLAYQQQFISTSEIEEYLTALTQTHGMYISPKILKIVLKSIQNNT</sequence>
<accession>A0ABT7VRS0</accession>
<organism evidence="1 2">
    <name type="scientific">Candidatus Marithioploca araucensis</name>
    <dbReference type="NCBI Taxonomy" id="70273"/>
    <lineage>
        <taxon>Bacteria</taxon>
        <taxon>Pseudomonadati</taxon>
        <taxon>Pseudomonadota</taxon>
        <taxon>Gammaproteobacteria</taxon>
        <taxon>Thiotrichales</taxon>
        <taxon>Thiotrichaceae</taxon>
        <taxon>Candidatus Marithioploca</taxon>
    </lineage>
</organism>